<proteinExistence type="predicted"/>
<evidence type="ECO:0000256" key="1">
    <source>
        <dbReference type="SAM" id="MobiDB-lite"/>
    </source>
</evidence>
<dbReference type="InterPro" id="IPR007313">
    <property type="entry name" value="FxsA"/>
</dbReference>
<dbReference type="Proteomes" id="UP000539372">
    <property type="component" value="Unassembled WGS sequence"/>
</dbReference>
<dbReference type="RefSeq" id="WP_169625414.1">
    <property type="nucleotide sequence ID" value="NZ_JABBNT010000003.1"/>
</dbReference>
<keyword evidence="2" id="KW-0812">Transmembrane</keyword>
<name>A0A7Y0HFW7_9PROT</name>
<keyword evidence="4" id="KW-1185">Reference proteome</keyword>
<protein>
    <submittedName>
        <fullName evidence="3">FxsA family protein</fullName>
    </submittedName>
</protein>
<dbReference type="PANTHER" id="PTHR35335">
    <property type="entry name" value="UPF0716 PROTEIN FXSA"/>
    <property type="match status" value="1"/>
</dbReference>
<evidence type="ECO:0000313" key="4">
    <source>
        <dbReference type="Proteomes" id="UP000539372"/>
    </source>
</evidence>
<gene>
    <name evidence="3" type="ORF">HH303_11155</name>
</gene>
<feature type="transmembrane region" description="Helical" evidence="2">
    <location>
        <begin position="67"/>
        <end position="88"/>
    </location>
</feature>
<keyword evidence="2" id="KW-0472">Membrane</keyword>
<keyword evidence="2" id="KW-1133">Transmembrane helix</keyword>
<dbReference type="GO" id="GO:0016020">
    <property type="term" value="C:membrane"/>
    <property type="evidence" value="ECO:0007669"/>
    <property type="project" value="InterPro"/>
</dbReference>
<reference evidence="3 4" key="1">
    <citation type="submission" date="2020-04" db="EMBL/GenBank/DDBJ databases">
        <title>Rhodospirillaceae bacterium KN72 isolated from deep sea.</title>
        <authorList>
            <person name="Zhang D.-C."/>
        </authorList>
    </citation>
    <scope>NUCLEOTIDE SEQUENCE [LARGE SCALE GENOMIC DNA]</scope>
    <source>
        <strain evidence="3 4">KN72</strain>
    </source>
</reference>
<dbReference type="Pfam" id="PF04186">
    <property type="entry name" value="FxsA"/>
    <property type="match status" value="1"/>
</dbReference>
<feature type="compositionally biased region" description="Acidic residues" evidence="1">
    <location>
        <begin position="142"/>
        <end position="151"/>
    </location>
</feature>
<accession>A0A7Y0HFW7</accession>
<dbReference type="PANTHER" id="PTHR35335:SF1">
    <property type="entry name" value="UPF0716 PROTEIN FXSA"/>
    <property type="match status" value="1"/>
</dbReference>
<sequence length="175" mass="18769">MPFLILLVFILVPIAEIAIFIEVGDRIGLGWTLFTIVATALIGTALVRQQGLQTLMKVRSDMERNVLPVDAMLTGLCILVAGVLLLTPGFLTDFLGFMLLIPPLRSAIGHGIVHQMRKSGRFTVYTTGATGQSRANSRDGVIEGEFEEVSPDDGPQGGRDGGNPNGPPRNGDRLT</sequence>
<dbReference type="AlphaFoldDB" id="A0A7Y0HFW7"/>
<feature type="region of interest" description="Disordered" evidence="1">
    <location>
        <begin position="127"/>
        <end position="175"/>
    </location>
</feature>
<organism evidence="3 4">
    <name type="scientific">Pacificispira spongiicola</name>
    <dbReference type="NCBI Taxonomy" id="2729598"/>
    <lineage>
        <taxon>Bacteria</taxon>
        <taxon>Pseudomonadati</taxon>
        <taxon>Pseudomonadota</taxon>
        <taxon>Alphaproteobacteria</taxon>
        <taxon>Rhodospirillales</taxon>
        <taxon>Rhodospirillaceae</taxon>
        <taxon>Pacificispira</taxon>
    </lineage>
</organism>
<dbReference type="NCBIfam" id="NF008528">
    <property type="entry name" value="PRK11463.1-2"/>
    <property type="match status" value="1"/>
</dbReference>
<evidence type="ECO:0000313" key="3">
    <source>
        <dbReference type="EMBL" id="NMM45038.1"/>
    </source>
</evidence>
<feature type="transmembrane region" description="Helical" evidence="2">
    <location>
        <begin position="27"/>
        <end position="47"/>
    </location>
</feature>
<feature type="compositionally biased region" description="Gly residues" evidence="1">
    <location>
        <begin position="155"/>
        <end position="164"/>
    </location>
</feature>
<comment type="caution">
    <text evidence="3">The sequence shown here is derived from an EMBL/GenBank/DDBJ whole genome shotgun (WGS) entry which is preliminary data.</text>
</comment>
<evidence type="ECO:0000256" key="2">
    <source>
        <dbReference type="SAM" id="Phobius"/>
    </source>
</evidence>
<dbReference type="EMBL" id="JABBNT010000003">
    <property type="protein sequence ID" value="NMM45038.1"/>
    <property type="molecule type" value="Genomic_DNA"/>
</dbReference>